<dbReference type="EMBL" id="CM042032">
    <property type="protein sequence ID" value="KAI3776801.1"/>
    <property type="molecule type" value="Genomic_DNA"/>
</dbReference>
<organism evidence="1 2">
    <name type="scientific">Smallanthus sonchifolius</name>
    <dbReference type="NCBI Taxonomy" id="185202"/>
    <lineage>
        <taxon>Eukaryota</taxon>
        <taxon>Viridiplantae</taxon>
        <taxon>Streptophyta</taxon>
        <taxon>Embryophyta</taxon>
        <taxon>Tracheophyta</taxon>
        <taxon>Spermatophyta</taxon>
        <taxon>Magnoliopsida</taxon>
        <taxon>eudicotyledons</taxon>
        <taxon>Gunneridae</taxon>
        <taxon>Pentapetalae</taxon>
        <taxon>asterids</taxon>
        <taxon>campanulids</taxon>
        <taxon>Asterales</taxon>
        <taxon>Asteraceae</taxon>
        <taxon>Asteroideae</taxon>
        <taxon>Heliantheae alliance</taxon>
        <taxon>Millerieae</taxon>
        <taxon>Smallanthus</taxon>
    </lineage>
</organism>
<reference evidence="1 2" key="2">
    <citation type="journal article" date="2022" name="Mol. Ecol. Resour.">
        <title>The genomes of chicory, endive, great burdock and yacon provide insights into Asteraceae paleo-polyploidization history and plant inulin production.</title>
        <authorList>
            <person name="Fan W."/>
            <person name="Wang S."/>
            <person name="Wang H."/>
            <person name="Wang A."/>
            <person name="Jiang F."/>
            <person name="Liu H."/>
            <person name="Zhao H."/>
            <person name="Xu D."/>
            <person name="Zhang Y."/>
        </authorList>
    </citation>
    <scope>NUCLEOTIDE SEQUENCE [LARGE SCALE GENOMIC DNA]</scope>
    <source>
        <strain evidence="2">cv. Yunnan</strain>
        <tissue evidence="1">Leaves</tissue>
    </source>
</reference>
<comment type="caution">
    <text evidence="1">The sequence shown here is derived from an EMBL/GenBank/DDBJ whole genome shotgun (WGS) entry which is preliminary data.</text>
</comment>
<keyword evidence="2" id="KW-1185">Reference proteome</keyword>
<dbReference type="Proteomes" id="UP001056120">
    <property type="component" value="Linkage Group LG15"/>
</dbReference>
<reference evidence="2" key="1">
    <citation type="journal article" date="2022" name="Mol. Ecol. Resour.">
        <title>The genomes of chicory, endive, great burdock and yacon provide insights into Asteraceae palaeo-polyploidization history and plant inulin production.</title>
        <authorList>
            <person name="Fan W."/>
            <person name="Wang S."/>
            <person name="Wang H."/>
            <person name="Wang A."/>
            <person name="Jiang F."/>
            <person name="Liu H."/>
            <person name="Zhao H."/>
            <person name="Xu D."/>
            <person name="Zhang Y."/>
        </authorList>
    </citation>
    <scope>NUCLEOTIDE SEQUENCE [LARGE SCALE GENOMIC DNA]</scope>
    <source>
        <strain evidence="2">cv. Yunnan</strain>
    </source>
</reference>
<gene>
    <name evidence="1" type="ORF">L1987_46591</name>
</gene>
<protein>
    <submittedName>
        <fullName evidence="1">Uncharacterized protein</fullName>
    </submittedName>
</protein>
<name>A0ACB9G188_9ASTR</name>
<accession>A0ACB9G188</accession>
<proteinExistence type="predicted"/>
<evidence type="ECO:0000313" key="1">
    <source>
        <dbReference type="EMBL" id="KAI3776801.1"/>
    </source>
</evidence>
<evidence type="ECO:0000313" key="2">
    <source>
        <dbReference type="Proteomes" id="UP001056120"/>
    </source>
</evidence>
<sequence length="83" mass="9330">MCGQVIDSDFWQLLVTKFGSNISKKGETVTDSALVNSTKSWKYCWVKVGDSNNNNNLLLDGLSEVLNTLERYLYVYDKPDGCS</sequence>